<reference evidence="2" key="2">
    <citation type="submission" date="2017-06" db="EMBL/GenBank/DDBJ databases">
        <title>The pomegranate genome and the genomics of punicalagin biosynthesis.</title>
        <authorList>
            <person name="Xu C."/>
        </authorList>
    </citation>
    <scope>NUCLEOTIDE SEQUENCE [LARGE SCALE GENOMIC DNA]</scope>
    <source>
        <tissue evidence="2">Fresh leaf</tissue>
    </source>
</reference>
<name>A0A218X5K9_PUNGR</name>
<organism evidence="2 4">
    <name type="scientific">Punica granatum</name>
    <name type="common">Pomegranate</name>
    <dbReference type="NCBI Taxonomy" id="22663"/>
    <lineage>
        <taxon>Eukaryota</taxon>
        <taxon>Viridiplantae</taxon>
        <taxon>Streptophyta</taxon>
        <taxon>Embryophyta</taxon>
        <taxon>Tracheophyta</taxon>
        <taxon>Spermatophyta</taxon>
        <taxon>Magnoliopsida</taxon>
        <taxon>eudicotyledons</taxon>
        <taxon>Gunneridae</taxon>
        <taxon>Pentapetalae</taxon>
        <taxon>rosids</taxon>
        <taxon>malvids</taxon>
        <taxon>Myrtales</taxon>
        <taxon>Lythraceae</taxon>
        <taxon>Punica</taxon>
    </lineage>
</organism>
<evidence type="ECO:0000313" key="3">
    <source>
        <dbReference type="EMBL" id="PKI36598.1"/>
    </source>
</evidence>
<reference evidence="4" key="1">
    <citation type="journal article" date="2017" name="Plant J.">
        <title>The pomegranate (Punica granatum L.) genome and the genomics of punicalagin biosynthesis.</title>
        <authorList>
            <person name="Qin G."/>
            <person name="Xu C."/>
            <person name="Ming R."/>
            <person name="Tang H."/>
            <person name="Guyot R."/>
            <person name="Kramer E.M."/>
            <person name="Hu Y."/>
            <person name="Yi X."/>
            <person name="Qi Y."/>
            <person name="Xu X."/>
            <person name="Gao Z."/>
            <person name="Pan H."/>
            <person name="Jian J."/>
            <person name="Tian Y."/>
            <person name="Yue Z."/>
            <person name="Xu Y."/>
        </authorList>
    </citation>
    <scope>NUCLEOTIDE SEQUENCE [LARGE SCALE GENOMIC DNA]</scope>
    <source>
        <strain evidence="4">cv. Dabenzi</strain>
    </source>
</reference>
<accession>A0A218X5K9</accession>
<keyword evidence="1" id="KW-0238">DNA-binding</keyword>
<dbReference type="EMBL" id="PGOL01004775">
    <property type="protein sequence ID" value="PKI36598.1"/>
    <property type="molecule type" value="Genomic_DNA"/>
</dbReference>
<evidence type="ECO:0000313" key="4">
    <source>
        <dbReference type="Proteomes" id="UP000197138"/>
    </source>
</evidence>
<evidence type="ECO:0000313" key="5">
    <source>
        <dbReference type="Proteomes" id="UP000233551"/>
    </source>
</evidence>
<evidence type="ECO:0000313" key="2">
    <source>
        <dbReference type="EMBL" id="OWM80247.1"/>
    </source>
</evidence>
<sequence>MIDTNLLINILSDPKMVEKLMKNSAGSFSLPKSNPTVSMPVPDIKAPKLDMPQAPMEPKLDMPQSSLRAKAGHSILCVGSDQNPSCSRSAVPFPETNPMNLTPVVASIPALVSSAEAVKPRPVKGIDYYKKLIRQHGEETQQDMVQINI</sequence>
<dbReference type="PANTHER" id="PTHR33400">
    <property type="entry name" value="ZINC FINGER CCCH DOMAIN-CONTAINING PROTEIN 6-RELATED"/>
    <property type="match status" value="1"/>
</dbReference>
<protein>
    <submittedName>
        <fullName evidence="2">Uncharacterized protein</fullName>
    </submittedName>
</protein>
<keyword evidence="5" id="KW-1185">Reference proteome</keyword>
<dbReference type="Proteomes" id="UP000197138">
    <property type="component" value="Unassembled WGS sequence"/>
</dbReference>
<dbReference type="EMBL" id="MTKT01002229">
    <property type="protein sequence ID" value="OWM80247.1"/>
    <property type="molecule type" value="Genomic_DNA"/>
</dbReference>
<reference evidence="3 5" key="3">
    <citation type="submission" date="2017-11" db="EMBL/GenBank/DDBJ databases">
        <title>De-novo sequencing of pomegranate (Punica granatum L.) genome.</title>
        <authorList>
            <person name="Akparov Z."/>
            <person name="Amiraslanov A."/>
            <person name="Hajiyeva S."/>
            <person name="Abbasov M."/>
            <person name="Kaur K."/>
            <person name="Hamwieh A."/>
            <person name="Solovyev V."/>
            <person name="Salamov A."/>
            <person name="Braich B."/>
            <person name="Kosarev P."/>
            <person name="Mahmoud A."/>
            <person name="Hajiyev E."/>
            <person name="Babayeva S."/>
            <person name="Izzatullayeva V."/>
            <person name="Mammadov A."/>
            <person name="Mammadov A."/>
            <person name="Sharifova S."/>
            <person name="Ojaghi J."/>
            <person name="Eynullazada K."/>
            <person name="Bayramov B."/>
            <person name="Abdulazimova A."/>
            <person name="Shahmuradov I."/>
        </authorList>
    </citation>
    <scope>NUCLEOTIDE SEQUENCE [LARGE SCALE GENOMIC DNA]</scope>
    <source>
        <strain evidence="3">AG2017</strain>
        <strain evidence="5">cv. AG2017</strain>
        <tissue evidence="3">Leaf</tissue>
    </source>
</reference>
<proteinExistence type="predicted"/>
<dbReference type="AlphaFoldDB" id="A0A218X5K9"/>
<dbReference type="PANTHER" id="PTHR33400:SF2">
    <property type="entry name" value="ZINC FINGER CCCH DOMAIN-CONTAINING PROTEIN 6"/>
    <property type="match status" value="1"/>
</dbReference>
<evidence type="ECO:0000256" key="1">
    <source>
        <dbReference type="ARBA" id="ARBA00023125"/>
    </source>
</evidence>
<dbReference type="Proteomes" id="UP000233551">
    <property type="component" value="Unassembled WGS sequence"/>
</dbReference>
<dbReference type="GO" id="GO:0003677">
    <property type="term" value="F:DNA binding"/>
    <property type="evidence" value="ECO:0007669"/>
    <property type="project" value="UniProtKB-KW"/>
</dbReference>
<gene>
    <name evidence="2" type="ORF">CDL15_Pgr019527</name>
    <name evidence="3" type="ORF">CRG98_043018</name>
</gene>
<comment type="caution">
    <text evidence="2">The sequence shown here is derived from an EMBL/GenBank/DDBJ whole genome shotgun (WGS) entry which is preliminary data.</text>
</comment>